<protein>
    <submittedName>
        <fullName evidence="1">Uncharacterized protein</fullName>
    </submittedName>
</protein>
<comment type="caution">
    <text evidence="1">The sequence shown here is derived from an EMBL/GenBank/DDBJ whole genome shotgun (WGS) entry which is preliminary data.</text>
</comment>
<reference evidence="1 2" key="1">
    <citation type="submission" date="2020-08" db="EMBL/GenBank/DDBJ databases">
        <title>Genomic Encyclopedia of Type Strains, Phase IV (KMG-V): Genome sequencing to study the core and pangenomes of soil and plant-associated prokaryotes.</title>
        <authorList>
            <person name="Whitman W."/>
        </authorList>
    </citation>
    <scope>NUCLEOTIDE SEQUENCE [LARGE SCALE GENOMIC DNA]</scope>
    <source>
        <strain evidence="1 2">M8US30</strain>
    </source>
</reference>
<name>A0A7W8N718_9BACT</name>
<evidence type="ECO:0000313" key="1">
    <source>
        <dbReference type="EMBL" id="MBB5346201.1"/>
    </source>
</evidence>
<organism evidence="1 2">
    <name type="scientific">Tunturiibacter lichenicola</name>
    <dbReference type="NCBI Taxonomy" id="2051959"/>
    <lineage>
        <taxon>Bacteria</taxon>
        <taxon>Pseudomonadati</taxon>
        <taxon>Acidobacteriota</taxon>
        <taxon>Terriglobia</taxon>
        <taxon>Terriglobales</taxon>
        <taxon>Acidobacteriaceae</taxon>
        <taxon>Tunturiibacter</taxon>
    </lineage>
</organism>
<sequence>MIHPELAALEKWDTIEYAAGYRARLAAIPDSEIAHHCWRCGWEDADTEALELDRHKRVLADGGEDDYAETWGLLFDAGGDARANGVPFDEGRTQPWKEGWIAADINVGLAGIED</sequence>
<evidence type="ECO:0000313" key="2">
    <source>
        <dbReference type="Proteomes" id="UP000569092"/>
    </source>
</evidence>
<dbReference type="Proteomes" id="UP000569092">
    <property type="component" value="Unassembled WGS sequence"/>
</dbReference>
<accession>A0A7W8N718</accession>
<dbReference type="EMBL" id="JACHDZ010000010">
    <property type="protein sequence ID" value="MBB5346201.1"/>
    <property type="molecule type" value="Genomic_DNA"/>
</dbReference>
<proteinExistence type="predicted"/>
<gene>
    <name evidence="1" type="ORF">HDF10_004211</name>
</gene>
<dbReference type="AlphaFoldDB" id="A0A7W8N718"/>